<evidence type="ECO:0000256" key="1">
    <source>
        <dbReference type="SAM" id="MobiDB-lite"/>
    </source>
</evidence>
<accession>A0A444U797</accession>
<proteinExistence type="predicted"/>
<keyword evidence="3" id="KW-1185">Reference proteome</keyword>
<reference evidence="2 3" key="1">
    <citation type="submission" date="2019-01" db="EMBL/GenBank/DDBJ databases">
        <title>Draft Genome and Complete Hox-Cluster Characterization of the Sterlet Sturgeon (Acipenser ruthenus).</title>
        <authorList>
            <person name="Wei Q."/>
        </authorList>
    </citation>
    <scope>NUCLEOTIDE SEQUENCE [LARGE SCALE GENOMIC DNA]</scope>
    <source>
        <strain evidence="2">WHYD16114868_AA</strain>
        <tissue evidence="2">Blood</tissue>
    </source>
</reference>
<organism evidence="2 3">
    <name type="scientific">Acipenser ruthenus</name>
    <name type="common">Sterlet sturgeon</name>
    <dbReference type="NCBI Taxonomy" id="7906"/>
    <lineage>
        <taxon>Eukaryota</taxon>
        <taxon>Metazoa</taxon>
        <taxon>Chordata</taxon>
        <taxon>Craniata</taxon>
        <taxon>Vertebrata</taxon>
        <taxon>Euteleostomi</taxon>
        <taxon>Actinopterygii</taxon>
        <taxon>Chondrostei</taxon>
        <taxon>Acipenseriformes</taxon>
        <taxon>Acipenseridae</taxon>
        <taxon>Acipenser</taxon>
    </lineage>
</organism>
<dbReference type="AlphaFoldDB" id="A0A444U797"/>
<sequence>MGKKSSSQDAAKDSVSSSAMKGCGSGSTWAPMGDPGAESGAGGSRARASTGAAGACCRSAPLSASPFSSGWRGSDCEVLSQEPEHRGSPARGSVRAGGVGKGPRGLLTALPWETERLAPWPF</sequence>
<protein>
    <submittedName>
        <fullName evidence="2">Uncharacterized protein</fullName>
    </submittedName>
</protein>
<name>A0A444U797_ACIRT</name>
<evidence type="ECO:0000313" key="3">
    <source>
        <dbReference type="Proteomes" id="UP000289886"/>
    </source>
</evidence>
<feature type="region of interest" description="Disordered" evidence="1">
    <location>
        <begin position="1"/>
        <end position="107"/>
    </location>
</feature>
<comment type="caution">
    <text evidence="2">The sequence shown here is derived from an EMBL/GenBank/DDBJ whole genome shotgun (WGS) entry which is preliminary data.</text>
</comment>
<feature type="compositionally biased region" description="Low complexity" evidence="1">
    <location>
        <begin position="1"/>
        <end position="19"/>
    </location>
</feature>
<feature type="compositionally biased region" description="Low complexity" evidence="1">
    <location>
        <begin position="44"/>
        <end position="60"/>
    </location>
</feature>
<gene>
    <name evidence="2" type="ORF">EOD39_7345</name>
</gene>
<dbReference type="Proteomes" id="UP000289886">
    <property type="component" value="Unassembled WGS sequence"/>
</dbReference>
<dbReference type="EMBL" id="SCEB01215153">
    <property type="protein sequence ID" value="RXM31028.1"/>
    <property type="molecule type" value="Genomic_DNA"/>
</dbReference>
<evidence type="ECO:0000313" key="2">
    <source>
        <dbReference type="EMBL" id="RXM31028.1"/>
    </source>
</evidence>